<feature type="compositionally biased region" description="Polar residues" evidence="1">
    <location>
        <begin position="80"/>
        <end position="98"/>
    </location>
</feature>
<evidence type="ECO:0000313" key="4">
    <source>
        <dbReference type="Proteomes" id="UP000662986"/>
    </source>
</evidence>
<proteinExistence type="predicted"/>
<accession>A0A974VXC8</accession>
<protein>
    <submittedName>
        <fullName evidence="3">Uncharacterized protein</fullName>
    </submittedName>
</protein>
<gene>
    <name evidence="3" type="ORF">JWS13_00095</name>
</gene>
<geneLocation type="plasmid" evidence="3 4">
    <name>unnamed5</name>
</geneLocation>
<keyword evidence="4" id="KW-1185">Reference proteome</keyword>
<dbReference type="Proteomes" id="UP000662986">
    <property type="component" value="Plasmid unnamed5"/>
</dbReference>
<name>A0A974VXC8_9NOCA</name>
<reference evidence="3 4" key="2">
    <citation type="journal article" date="2022" name="Arch. Microbiol.">
        <title>Rhodococcus pseudokoreensis sp. nov. isolated from the rhizosphere of young M26 apple rootstocks.</title>
        <authorList>
            <person name="Kampfer P."/>
            <person name="Glaeser S.P."/>
            <person name="Blom J."/>
            <person name="Wolf J."/>
            <person name="Benning S."/>
            <person name="Schloter M."/>
            <person name="Neumann-Schaal M."/>
        </authorList>
    </citation>
    <scope>NUCLEOTIDE SEQUENCE [LARGE SCALE GENOMIC DNA]</scope>
    <source>
        <strain evidence="3 4">R79</strain>
    </source>
</reference>
<evidence type="ECO:0000256" key="2">
    <source>
        <dbReference type="SAM" id="SignalP"/>
    </source>
</evidence>
<feature type="signal peptide" evidence="2">
    <location>
        <begin position="1"/>
        <end position="19"/>
    </location>
</feature>
<dbReference type="EMBL" id="CP070614">
    <property type="protein sequence ID" value="QSE87465.1"/>
    <property type="molecule type" value="Genomic_DNA"/>
</dbReference>
<feature type="compositionally biased region" description="Low complexity" evidence="1">
    <location>
        <begin position="50"/>
        <end position="72"/>
    </location>
</feature>
<sequence length="309" mass="30940">MASAVILVIAALGVGLALAQPGMGGGGVDVVPGADGGANVVVQGNYTQVPSGAVNSGSPGSPGSSPAASSAPSGPPMRSVPTSNPSVNGLQNAETGGNNLWLIDQPDGTTMQCGAGRCITLSPDVGVPATPSAVDIANAVQMAIAAMQLAPPPICMTPHNGTPPPGTGLVGLWSWFFFCPEQINESNTGPVSRTAAVPGFPLVVNATAVNTSVLANWGDGSVPQLCVGVPFTPYVDAFGALPSPTCSHHLERSSELEPGGGVFRPSATSNWLVTWSVASPTGVQGGVVPIFLTSRTEIRVGEMQVLVTN</sequence>
<feature type="chain" id="PRO_5045742600" evidence="2">
    <location>
        <begin position="20"/>
        <end position="309"/>
    </location>
</feature>
<keyword evidence="2" id="KW-0732">Signal</keyword>
<organism evidence="3 4">
    <name type="scientific">Rhodococcus pseudokoreensis</name>
    <dbReference type="NCBI Taxonomy" id="2811421"/>
    <lineage>
        <taxon>Bacteria</taxon>
        <taxon>Bacillati</taxon>
        <taxon>Actinomycetota</taxon>
        <taxon>Actinomycetes</taxon>
        <taxon>Mycobacteriales</taxon>
        <taxon>Nocardiaceae</taxon>
        <taxon>Rhodococcus</taxon>
    </lineage>
</organism>
<reference evidence="3 4" key="1">
    <citation type="journal article" date="2021" name="Microbiol. Resour. Announc.">
        <title>Complete Genome Sequences of Two Rhodococcus sp. Strains with Large and Linear Chromosomes, Isolated from Apple Rhizosphere.</title>
        <authorList>
            <person name="Benning S."/>
            <person name="Brugnone N."/>
            <person name="Siani R."/>
            <person name="Kublik S."/>
            <person name="Schloter M."/>
            <person name="Rad V."/>
        </authorList>
    </citation>
    <scope>NUCLEOTIDE SEQUENCE [LARGE SCALE GENOMIC DNA]</scope>
    <source>
        <strain evidence="3 4">R79</strain>
    </source>
</reference>
<keyword evidence="3" id="KW-0614">Plasmid</keyword>
<feature type="region of interest" description="Disordered" evidence="1">
    <location>
        <begin position="50"/>
        <end position="101"/>
    </location>
</feature>
<evidence type="ECO:0000313" key="3">
    <source>
        <dbReference type="EMBL" id="QSE87465.1"/>
    </source>
</evidence>
<evidence type="ECO:0000256" key="1">
    <source>
        <dbReference type="SAM" id="MobiDB-lite"/>
    </source>
</evidence>